<dbReference type="PANTHER" id="PTHR43900">
    <property type="entry name" value="GLUTATHIONE S-TRANSFERASE RHO"/>
    <property type="match status" value="1"/>
</dbReference>
<dbReference type="Gene3D" id="3.40.30.10">
    <property type="entry name" value="Glutaredoxin"/>
    <property type="match status" value="1"/>
</dbReference>
<feature type="domain" description="GST C-terminal" evidence="6">
    <location>
        <begin position="95"/>
        <end position="213"/>
    </location>
</feature>
<dbReference type="PROSITE" id="PS50405">
    <property type="entry name" value="GST_CTER"/>
    <property type="match status" value="1"/>
</dbReference>
<dbReference type="OrthoDB" id="249703at2759"/>
<accession>F8NWE3</accession>
<dbReference type="SFLD" id="SFLDG01154">
    <property type="entry name" value="Main.5:_Phi-like"/>
    <property type="match status" value="1"/>
</dbReference>
<protein>
    <recommendedName>
        <fullName evidence="1">glutathione transferase</fullName>
        <ecNumber evidence="1">2.5.1.18</ecNumber>
    </recommendedName>
</protein>
<dbReference type="SFLD" id="SFLDG00358">
    <property type="entry name" value="Main_(cytGST)"/>
    <property type="match status" value="1"/>
</dbReference>
<dbReference type="GO" id="GO:0006749">
    <property type="term" value="P:glutathione metabolic process"/>
    <property type="evidence" value="ECO:0007669"/>
    <property type="project" value="TreeGrafter"/>
</dbReference>
<evidence type="ECO:0000259" key="6">
    <source>
        <dbReference type="PROSITE" id="PS50405"/>
    </source>
</evidence>
<organism>
    <name type="scientific">Serpula lacrymans var. lacrymans (strain S7.9)</name>
    <name type="common">Dry rot fungus</name>
    <dbReference type="NCBI Taxonomy" id="578457"/>
    <lineage>
        <taxon>Eukaryota</taxon>
        <taxon>Fungi</taxon>
        <taxon>Dikarya</taxon>
        <taxon>Basidiomycota</taxon>
        <taxon>Agaricomycotina</taxon>
        <taxon>Agaricomycetes</taxon>
        <taxon>Agaricomycetidae</taxon>
        <taxon>Boletales</taxon>
        <taxon>Coniophorineae</taxon>
        <taxon>Serpulaceae</taxon>
        <taxon>Serpula</taxon>
    </lineage>
</organism>
<dbReference type="SFLD" id="SFLDS00019">
    <property type="entry name" value="Glutathione_Transferase_(cytos"/>
    <property type="match status" value="1"/>
</dbReference>
<dbReference type="EMBL" id="GL945434">
    <property type="protein sequence ID" value="EGO24347.1"/>
    <property type="molecule type" value="Genomic_DNA"/>
</dbReference>
<dbReference type="GO" id="GO:0043295">
    <property type="term" value="F:glutathione binding"/>
    <property type="evidence" value="ECO:0007669"/>
    <property type="project" value="TreeGrafter"/>
</dbReference>
<dbReference type="InterPro" id="IPR004046">
    <property type="entry name" value="GST_C"/>
</dbReference>
<dbReference type="Pfam" id="PF00043">
    <property type="entry name" value="GST_C"/>
    <property type="match status" value="1"/>
</dbReference>
<evidence type="ECO:0000256" key="1">
    <source>
        <dbReference type="ARBA" id="ARBA00012452"/>
    </source>
</evidence>
<dbReference type="GO" id="GO:0004364">
    <property type="term" value="F:glutathione transferase activity"/>
    <property type="evidence" value="ECO:0007669"/>
    <property type="project" value="UniProtKB-EC"/>
</dbReference>
<dbReference type="GO" id="GO:0005737">
    <property type="term" value="C:cytoplasm"/>
    <property type="evidence" value="ECO:0007669"/>
    <property type="project" value="TreeGrafter"/>
</dbReference>
<dbReference type="KEGG" id="sla:SERLADRAFT_389414"/>
<dbReference type="AlphaFoldDB" id="F8NWE3"/>
<dbReference type="Gene3D" id="1.20.1050.10">
    <property type="match status" value="1"/>
</dbReference>
<dbReference type="SUPFAM" id="SSF47616">
    <property type="entry name" value="GST C-terminal domain-like"/>
    <property type="match status" value="1"/>
</dbReference>
<comment type="catalytic activity">
    <reaction evidence="3">
        <text>RX + glutathione = an S-substituted glutathione + a halide anion + H(+)</text>
        <dbReference type="Rhea" id="RHEA:16437"/>
        <dbReference type="ChEBI" id="CHEBI:15378"/>
        <dbReference type="ChEBI" id="CHEBI:16042"/>
        <dbReference type="ChEBI" id="CHEBI:17792"/>
        <dbReference type="ChEBI" id="CHEBI:57925"/>
        <dbReference type="ChEBI" id="CHEBI:90779"/>
        <dbReference type="EC" id="2.5.1.18"/>
    </reaction>
</comment>
<dbReference type="PANTHER" id="PTHR43900:SF3">
    <property type="entry name" value="GLUTATHIONE S-TRANSFERASE RHO"/>
    <property type="match status" value="1"/>
</dbReference>
<evidence type="ECO:0000256" key="2">
    <source>
        <dbReference type="ARBA" id="ARBA00022679"/>
    </source>
</evidence>
<comment type="similarity">
    <text evidence="4">Belongs to the GST superfamily.</text>
</comment>
<name>F8NWE3_SERL9</name>
<evidence type="ECO:0000259" key="5">
    <source>
        <dbReference type="PROSITE" id="PS50404"/>
    </source>
</evidence>
<sequence length="213" mass="24060">MAIKIYGVLLSTAVQRVALVCNEKNVPYEIIPVDMKNGAHKEPSFLKNHPFGQIPYIDDDGFILYESRAIAHYITKQYASQGTQGLIPTDVKEEAIYEQAIATELSHFDSQVTGLAMERVYKKYRNLESDEAKVAEVLATFNTKLDAYEVILGKQRYVAGDNLTLADLNHVPNGHMLKRMGFDILDSETRPNVARWWKDITSRPSWVAIVADL</sequence>
<dbReference type="HOGENOM" id="CLU_011226_5_1_1"/>
<dbReference type="PROSITE" id="PS50404">
    <property type="entry name" value="GST_NTER"/>
    <property type="match status" value="1"/>
</dbReference>
<proteinExistence type="inferred from homology"/>
<dbReference type="GeneID" id="18811392"/>
<dbReference type="Pfam" id="PF02798">
    <property type="entry name" value="GST_N"/>
    <property type="match status" value="1"/>
</dbReference>
<gene>
    <name evidence="7" type="ORF">SERLADRAFT_389414</name>
</gene>
<evidence type="ECO:0000256" key="4">
    <source>
        <dbReference type="RuleBase" id="RU003494"/>
    </source>
</evidence>
<evidence type="ECO:0000313" key="7">
    <source>
        <dbReference type="EMBL" id="EGO24347.1"/>
    </source>
</evidence>
<dbReference type="EC" id="2.5.1.18" evidence="1"/>
<feature type="domain" description="GST N-terminal" evidence="5">
    <location>
        <begin position="1"/>
        <end position="82"/>
    </location>
</feature>
<dbReference type="InterPro" id="IPR040079">
    <property type="entry name" value="Glutathione_S-Trfase"/>
</dbReference>
<dbReference type="InterPro" id="IPR010987">
    <property type="entry name" value="Glutathione-S-Trfase_C-like"/>
</dbReference>
<dbReference type="FunFam" id="3.40.30.10:FF:000016">
    <property type="entry name" value="Glutathione S-transferase F2"/>
    <property type="match status" value="1"/>
</dbReference>
<dbReference type="Proteomes" id="UP000008064">
    <property type="component" value="Unassembled WGS sequence"/>
</dbReference>
<dbReference type="CDD" id="cd03053">
    <property type="entry name" value="GST_N_Phi"/>
    <property type="match status" value="1"/>
</dbReference>
<dbReference type="InterPro" id="IPR004045">
    <property type="entry name" value="Glutathione_S-Trfase_N"/>
</dbReference>
<dbReference type="SUPFAM" id="SSF52833">
    <property type="entry name" value="Thioredoxin-like"/>
    <property type="match status" value="1"/>
</dbReference>
<dbReference type="InterPro" id="IPR036282">
    <property type="entry name" value="Glutathione-S-Trfase_C_sf"/>
</dbReference>
<dbReference type="RefSeq" id="XP_007318366.1">
    <property type="nucleotide sequence ID" value="XM_007318304.1"/>
</dbReference>
<dbReference type="InterPro" id="IPR036249">
    <property type="entry name" value="Thioredoxin-like_sf"/>
</dbReference>
<reference evidence="7" key="1">
    <citation type="submission" date="2011-04" db="EMBL/GenBank/DDBJ databases">
        <title>Evolution of plant cell wall degrading machinery underlies the functional diversity of forest fungi.</title>
        <authorList>
            <consortium name="US DOE Joint Genome Institute (JGI-PGF)"/>
            <person name="Eastwood D.C."/>
            <person name="Floudas D."/>
            <person name="Binder M."/>
            <person name="Majcherczyk A."/>
            <person name="Schneider P."/>
            <person name="Aerts A."/>
            <person name="Asiegbu F.O."/>
            <person name="Baker S.E."/>
            <person name="Barry K."/>
            <person name="Bendiksby M."/>
            <person name="Blumentritt M."/>
            <person name="Coutinho P.M."/>
            <person name="Cullen D."/>
            <person name="Cullen D."/>
            <person name="Gathman A."/>
            <person name="Goodell B."/>
            <person name="Henrissat B."/>
            <person name="Ihrmark K."/>
            <person name="Kauserud H."/>
            <person name="Kohler A."/>
            <person name="LaButti K."/>
            <person name="Lapidus A."/>
            <person name="Lavin J.L."/>
            <person name="Lee Y.-H."/>
            <person name="Lindquist E."/>
            <person name="Lilly W."/>
            <person name="Lucas S."/>
            <person name="Morin E."/>
            <person name="Murat C."/>
            <person name="Oguiza J.A."/>
            <person name="Park J."/>
            <person name="Pisabarro A.G."/>
            <person name="Riley R."/>
            <person name="Rosling A."/>
            <person name="Salamov A."/>
            <person name="Schmidt O."/>
            <person name="Schmutz J."/>
            <person name="Skrede I."/>
            <person name="Stenlid J."/>
            <person name="Wiebenga A."/>
            <person name="Xie X."/>
            <person name="Kues U."/>
            <person name="Hibbett D.S."/>
            <person name="Hoffmeister D."/>
            <person name="Hogberg N."/>
            <person name="Martin F."/>
            <person name="Grigoriev I.V."/>
            <person name="Watkinson S.C."/>
        </authorList>
    </citation>
    <scope>NUCLEOTIDE SEQUENCE</scope>
    <source>
        <strain evidence="7">S7.9</strain>
    </source>
</reference>
<keyword evidence="2" id="KW-0808">Transferase</keyword>
<evidence type="ECO:0000256" key="3">
    <source>
        <dbReference type="ARBA" id="ARBA00047960"/>
    </source>
</evidence>